<protein>
    <submittedName>
        <fullName evidence="1">Nucleoside 2-deoxyribosyltransferase</fullName>
    </submittedName>
</protein>
<dbReference type="PANTHER" id="PTHR15364">
    <property type="entry name" value="2'-DEOXYNUCLEOSIDE 5'-PHOSPHATE N-HYDROLASE 1"/>
    <property type="match status" value="1"/>
</dbReference>
<dbReference type="GO" id="GO:0070694">
    <property type="term" value="F:5-hydroxymethyl-dUMP N-hydrolase activity"/>
    <property type="evidence" value="ECO:0007669"/>
    <property type="project" value="TreeGrafter"/>
</dbReference>
<dbReference type="AlphaFoldDB" id="A0AAW8TNS5"/>
<comment type="caution">
    <text evidence="1">The sequence shown here is derived from an EMBL/GenBank/DDBJ whole genome shotgun (WGS) entry which is preliminary data.</text>
</comment>
<dbReference type="EMBL" id="JARPYT010000023">
    <property type="protein sequence ID" value="MDT2638297.1"/>
    <property type="molecule type" value="Genomic_DNA"/>
</dbReference>
<dbReference type="GeneID" id="86910527"/>
<gene>
    <name evidence="1" type="ORF">P7D36_12465</name>
</gene>
<dbReference type="InterPro" id="IPR051239">
    <property type="entry name" value="2'-dNMP_N-hydrolase"/>
</dbReference>
<dbReference type="RefSeq" id="WP_311800789.1">
    <property type="nucleotide sequence ID" value="NZ_JARPYS010000024.1"/>
</dbReference>
<dbReference type="Gene3D" id="3.40.50.450">
    <property type="match status" value="1"/>
</dbReference>
<sequence>MKIYLAGPFFSEEQITLIQSVEHALQANPTVTEFHSPRLDQTGEYEEFTPEWARATYLKDMHHIETADCIVALLDYEHEITDPGTAYEIGIATMLKIPVIGLLTKGDTVNIMLTESLHAFTRQVSDLQSYDFTKLPPSSYQGKYI</sequence>
<dbReference type="PANTHER" id="PTHR15364:SF0">
    <property type="entry name" value="2'-DEOXYNUCLEOSIDE 5'-PHOSPHATE N-HYDROLASE 1"/>
    <property type="match status" value="1"/>
</dbReference>
<dbReference type="SUPFAM" id="SSF52309">
    <property type="entry name" value="N-(deoxy)ribosyltransferase-like"/>
    <property type="match status" value="1"/>
</dbReference>
<evidence type="ECO:0000313" key="2">
    <source>
        <dbReference type="Proteomes" id="UP001245561"/>
    </source>
</evidence>
<reference evidence="1" key="1">
    <citation type="submission" date="2023-03" db="EMBL/GenBank/DDBJ databases">
        <authorList>
            <person name="Shen W."/>
            <person name="Cai J."/>
        </authorList>
    </citation>
    <scope>NUCLEOTIDE SEQUENCE</scope>
    <source>
        <strain evidence="1">P55-2</strain>
    </source>
</reference>
<dbReference type="Pfam" id="PF05014">
    <property type="entry name" value="Nuc_deoxyrib_tr"/>
    <property type="match status" value="1"/>
</dbReference>
<evidence type="ECO:0000313" key="1">
    <source>
        <dbReference type="EMBL" id="MDT2638297.1"/>
    </source>
</evidence>
<dbReference type="InterPro" id="IPR007710">
    <property type="entry name" value="Nucleoside_deoxyribTrfase"/>
</dbReference>
<dbReference type="GO" id="GO:0009159">
    <property type="term" value="P:deoxyribonucleoside monophosphate catabolic process"/>
    <property type="evidence" value="ECO:0007669"/>
    <property type="project" value="TreeGrafter"/>
</dbReference>
<proteinExistence type="predicted"/>
<accession>A0AAW8TNS5</accession>
<dbReference type="Proteomes" id="UP001245561">
    <property type="component" value="Unassembled WGS sequence"/>
</dbReference>
<name>A0AAW8TNS5_9ENTE</name>
<organism evidence="1 2">
    <name type="scientific">Enterococcus dongliensis</name>
    <dbReference type="NCBI Taxonomy" id="2559925"/>
    <lineage>
        <taxon>Bacteria</taxon>
        <taxon>Bacillati</taxon>
        <taxon>Bacillota</taxon>
        <taxon>Bacilli</taxon>
        <taxon>Lactobacillales</taxon>
        <taxon>Enterococcaceae</taxon>
        <taxon>Enterococcus</taxon>
    </lineage>
</organism>